<dbReference type="Pfam" id="PF13561">
    <property type="entry name" value="adh_short_C2"/>
    <property type="match status" value="1"/>
</dbReference>
<name>A0AAV0BKW3_PHAPC</name>
<comment type="catalytic activity">
    <reaction evidence="5">
        <text>a (2E,4Z)-dienoyl-CoA + NADPH + H(+) = a 4,5-saturated-(3E)-enoyl-CoA + NADP(+)</text>
        <dbReference type="Rhea" id="RHEA:61892"/>
        <dbReference type="ChEBI" id="CHEBI:15378"/>
        <dbReference type="ChEBI" id="CHEBI:57783"/>
        <dbReference type="ChEBI" id="CHEBI:58349"/>
        <dbReference type="ChEBI" id="CHEBI:85099"/>
        <dbReference type="ChEBI" id="CHEBI:85493"/>
        <dbReference type="EC" id="1.3.1.124"/>
    </reaction>
</comment>
<keyword evidence="2" id="KW-0560">Oxidoreductase</keyword>
<evidence type="ECO:0000256" key="6">
    <source>
        <dbReference type="SAM" id="Phobius"/>
    </source>
</evidence>
<evidence type="ECO:0000256" key="5">
    <source>
        <dbReference type="ARBA" id="ARBA00048340"/>
    </source>
</evidence>
<keyword evidence="6" id="KW-0812">Transmembrane</keyword>
<dbReference type="InterPro" id="IPR045017">
    <property type="entry name" value="DECR2-like"/>
</dbReference>
<protein>
    <recommendedName>
        <fullName evidence="3">2,4-dienoyl-CoA reductase [(3E)-enoyl-CoA-producing]</fullName>
        <ecNumber evidence="3">1.3.1.124</ecNumber>
    </recommendedName>
</protein>
<dbReference type="SUPFAM" id="SSF51735">
    <property type="entry name" value="NAD(P)-binding Rossmann-fold domains"/>
    <property type="match status" value="1"/>
</dbReference>
<gene>
    <name evidence="7" type="ORF">PPACK8108_LOCUS21802</name>
</gene>
<dbReference type="EC" id="1.3.1.124" evidence="3"/>
<evidence type="ECO:0000256" key="1">
    <source>
        <dbReference type="ARBA" id="ARBA00022857"/>
    </source>
</evidence>
<evidence type="ECO:0000313" key="7">
    <source>
        <dbReference type="EMBL" id="CAH7687070.1"/>
    </source>
</evidence>
<dbReference type="InterPro" id="IPR036291">
    <property type="entry name" value="NAD(P)-bd_dom_sf"/>
</dbReference>
<keyword evidence="6" id="KW-1133">Transmembrane helix</keyword>
<dbReference type="EMBL" id="CALTRL010005831">
    <property type="protein sequence ID" value="CAH7687070.1"/>
    <property type="molecule type" value="Genomic_DNA"/>
</dbReference>
<evidence type="ECO:0000256" key="2">
    <source>
        <dbReference type="ARBA" id="ARBA00023002"/>
    </source>
</evidence>
<dbReference type="AlphaFoldDB" id="A0AAV0BKW3"/>
<accession>A0AAV0BKW3</accession>
<dbReference type="GO" id="GO:0005777">
    <property type="term" value="C:peroxisome"/>
    <property type="evidence" value="ECO:0007669"/>
    <property type="project" value="TreeGrafter"/>
</dbReference>
<comment type="catalytic activity">
    <reaction evidence="4">
        <text>a (2E,4E)-dienoyl-CoA + NADPH + H(+) = a 4,5-saturated-(3E)-enoyl-CoA + NADP(+)</text>
        <dbReference type="Rhea" id="RHEA:45912"/>
        <dbReference type="ChEBI" id="CHEBI:15378"/>
        <dbReference type="ChEBI" id="CHEBI:57783"/>
        <dbReference type="ChEBI" id="CHEBI:58349"/>
        <dbReference type="ChEBI" id="CHEBI:85101"/>
        <dbReference type="ChEBI" id="CHEBI:85493"/>
        <dbReference type="EC" id="1.3.1.124"/>
    </reaction>
</comment>
<dbReference type="Proteomes" id="UP001153365">
    <property type="component" value="Unassembled WGS sequence"/>
</dbReference>
<dbReference type="GO" id="GO:0009062">
    <property type="term" value="P:fatty acid catabolic process"/>
    <property type="evidence" value="ECO:0007669"/>
    <property type="project" value="InterPro"/>
</dbReference>
<dbReference type="Gene3D" id="3.40.50.720">
    <property type="entry name" value="NAD(P)-binding Rossmann-like Domain"/>
    <property type="match status" value="1"/>
</dbReference>
<dbReference type="PRINTS" id="PR00081">
    <property type="entry name" value="GDHRDH"/>
</dbReference>
<evidence type="ECO:0000313" key="8">
    <source>
        <dbReference type="Proteomes" id="UP001153365"/>
    </source>
</evidence>
<dbReference type="PANTHER" id="PTHR43296">
    <property type="entry name" value="PEROXISOMAL 2,4-DIENOYL-COA REDUCTASE"/>
    <property type="match status" value="1"/>
</dbReference>
<sequence length="235" mass="25029">MSNNTYRAESHPAAVSNSVFKGDIFNGKVLFCTGGGSGICQKIVEAVMRHSLQAAIDKCVEEFGRIDFVVAGAAGNYLCPIDQLSSNGFKSVVDIDLAALPSLKQTKGSFLSISATLHYVGTPLQAHVSAAKAGVDALSQAIAVEFGPHGIRSNVIAPGPISGTEGFSRLSTPEILKNLTKKIPLQRVGTKDDIANSAIFLFSPAASFITGAILVKIFVNKRWKNQLPFPQKRRK</sequence>
<keyword evidence="1" id="KW-0521">NADP</keyword>
<reference evidence="7" key="1">
    <citation type="submission" date="2022-06" db="EMBL/GenBank/DDBJ databases">
        <authorList>
            <consortium name="SYNGENTA / RWTH Aachen University"/>
        </authorList>
    </citation>
    <scope>NUCLEOTIDE SEQUENCE</scope>
</reference>
<dbReference type="GO" id="GO:0008670">
    <property type="term" value="F:2,4-dienoyl-CoA reductase (NADPH) activity"/>
    <property type="evidence" value="ECO:0007669"/>
    <property type="project" value="InterPro"/>
</dbReference>
<feature type="transmembrane region" description="Helical" evidence="6">
    <location>
        <begin position="198"/>
        <end position="219"/>
    </location>
</feature>
<dbReference type="PANTHER" id="PTHR43296:SF2">
    <property type="entry name" value="PEROXISOMAL 2,4-DIENOYL-COA REDUCTASE [(3E)-ENOYL-COA-PRODUCING]"/>
    <property type="match status" value="1"/>
</dbReference>
<keyword evidence="6" id="KW-0472">Membrane</keyword>
<organism evidence="7 8">
    <name type="scientific">Phakopsora pachyrhizi</name>
    <name type="common">Asian soybean rust disease fungus</name>
    <dbReference type="NCBI Taxonomy" id="170000"/>
    <lineage>
        <taxon>Eukaryota</taxon>
        <taxon>Fungi</taxon>
        <taxon>Dikarya</taxon>
        <taxon>Basidiomycota</taxon>
        <taxon>Pucciniomycotina</taxon>
        <taxon>Pucciniomycetes</taxon>
        <taxon>Pucciniales</taxon>
        <taxon>Phakopsoraceae</taxon>
        <taxon>Phakopsora</taxon>
    </lineage>
</organism>
<evidence type="ECO:0000256" key="3">
    <source>
        <dbReference type="ARBA" id="ARBA00026117"/>
    </source>
</evidence>
<evidence type="ECO:0000256" key="4">
    <source>
        <dbReference type="ARBA" id="ARBA00048009"/>
    </source>
</evidence>
<comment type="caution">
    <text evidence="7">The sequence shown here is derived from an EMBL/GenBank/DDBJ whole genome shotgun (WGS) entry which is preliminary data.</text>
</comment>
<dbReference type="InterPro" id="IPR002347">
    <property type="entry name" value="SDR_fam"/>
</dbReference>
<proteinExistence type="predicted"/>
<keyword evidence="8" id="KW-1185">Reference proteome</keyword>